<dbReference type="InterPro" id="IPR047685">
    <property type="entry name" value="CopC-like"/>
</dbReference>
<accession>A0A7X2IPA1</accession>
<dbReference type="GO" id="GO:0042597">
    <property type="term" value="C:periplasmic space"/>
    <property type="evidence" value="ECO:0007669"/>
    <property type="project" value="UniProtKB-SubCell"/>
</dbReference>
<sequence>MKALHTLAAAAALAGAVLVAPLASAHAVLKSSAPQAGAVLAAAPRDITLTFNEKIEEAFSSITVTRGDGGAVTTGKAKPDSANPAVMHVEVPALTAGDYSVKWAVAGHDGHRRTGEFKFTVK</sequence>
<dbReference type="InterPro" id="IPR032694">
    <property type="entry name" value="CopC/D"/>
</dbReference>
<dbReference type="InterPro" id="IPR014756">
    <property type="entry name" value="Ig_E-set"/>
</dbReference>
<name>A0A7X2IPA1_9BURK</name>
<evidence type="ECO:0000313" key="9">
    <source>
        <dbReference type="EMBL" id="MRV73509.1"/>
    </source>
</evidence>
<gene>
    <name evidence="9" type="primary">copC</name>
    <name evidence="9" type="ORF">GJ700_17490</name>
</gene>
<feature type="signal peptide" evidence="7">
    <location>
        <begin position="1"/>
        <end position="25"/>
    </location>
</feature>
<dbReference type="GO" id="GO:0005886">
    <property type="term" value="C:plasma membrane"/>
    <property type="evidence" value="ECO:0007669"/>
    <property type="project" value="TreeGrafter"/>
</dbReference>
<dbReference type="AlphaFoldDB" id="A0A7X2IPA1"/>
<evidence type="ECO:0000256" key="2">
    <source>
        <dbReference type="ARBA" id="ARBA00010509"/>
    </source>
</evidence>
<evidence type="ECO:0000256" key="1">
    <source>
        <dbReference type="ARBA" id="ARBA00004418"/>
    </source>
</evidence>
<protein>
    <submittedName>
        <fullName evidence="9">Copper homeostasis periplasmic binding protein CopC</fullName>
    </submittedName>
</protein>
<evidence type="ECO:0000256" key="5">
    <source>
        <dbReference type="ARBA" id="ARBA00022764"/>
    </source>
</evidence>
<dbReference type="Gene3D" id="2.60.40.1220">
    <property type="match status" value="1"/>
</dbReference>
<organism evidence="9 10">
    <name type="scientific">Pseudoduganella rivuli</name>
    <dbReference type="NCBI Taxonomy" id="2666085"/>
    <lineage>
        <taxon>Bacteria</taxon>
        <taxon>Pseudomonadati</taxon>
        <taxon>Pseudomonadota</taxon>
        <taxon>Betaproteobacteria</taxon>
        <taxon>Burkholderiales</taxon>
        <taxon>Oxalobacteraceae</taxon>
        <taxon>Telluria group</taxon>
        <taxon>Pseudoduganella</taxon>
    </lineage>
</organism>
<dbReference type="PANTHER" id="PTHR34820">
    <property type="entry name" value="INNER MEMBRANE PROTEIN YEBZ"/>
    <property type="match status" value="1"/>
</dbReference>
<proteinExistence type="inferred from homology"/>
<dbReference type="GO" id="GO:0046688">
    <property type="term" value="P:response to copper ion"/>
    <property type="evidence" value="ECO:0007669"/>
    <property type="project" value="InterPro"/>
</dbReference>
<keyword evidence="5" id="KW-0574">Periplasm</keyword>
<dbReference type="InterPro" id="IPR014755">
    <property type="entry name" value="Cu-Rt/internalin_Ig-like"/>
</dbReference>
<dbReference type="InterPro" id="IPR007348">
    <property type="entry name" value="CopC_dom"/>
</dbReference>
<keyword evidence="10" id="KW-1185">Reference proteome</keyword>
<dbReference type="SUPFAM" id="SSF81296">
    <property type="entry name" value="E set domains"/>
    <property type="match status" value="1"/>
</dbReference>
<evidence type="ECO:0000313" key="10">
    <source>
        <dbReference type="Proteomes" id="UP000446768"/>
    </source>
</evidence>
<evidence type="ECO:0000256" key="3">
    <source>
        <dbReference type="ARBA" id="ARBA00022723"/>
    </source>
</evidence>
<dbReference type="GO" id="GO:0006825">
    <property type="term" value="P:copper ion transport"/>
    <property type="evidence" value="ECO:0007669"/>
    <property type="project" value="InterPro"/>
</dbReference>
<evidence type="ECO:0000256" key="4">
    <source>
        <dbReference type="ARBA" id="ARBA00022729"/>
    </source>
</evidence>
<evidence type="ECO:0000256" key="7">
    <source>
        <dbReference type="SAM" id="SignalP"/>
    </source>
</evidence>
<feature type="domain" description="CopC" evidence="8">
    <location>
        <begin position="26"/>
        <end position="121"/>
    </location>
</feature>
<keyword evidence="4 7" id="KW-0732">Signal</keyword>
<reference evidence="9 10" key="1">
    <citation type="submission" date="2019-11" db="EMBL/GenBank/DDBJ databases">
        <title>Novel species isolated from a subtropical stream in China.</title>
        <authorList>
            <person name="Lu H."/>
        </authorList>
    </citation>
    <scope>NUCLEOTIDE SEQUENCE [LARGE SCALE GENOMIC DNA]</scope>
    <source>
        <strain evidence="9 10">FT92W</strain>
    </source>
</reference>
<dbReference type="PANTHER" id="PTHR34820:SF4">
    <property type="entry name" value="INNER MEMBRANE PROTEIN YEBZ"/>
    <property type="match status" value="1"/>
</dbReference>
<dbReference type="GO" id="GO:0005507">
    <property type="term" value="F:copper ion binding"/>
    <property type="evidence" value="ECO:0007669"/>
    <property type="project" value="InterPro"/>
</dbReference>
<evidence type="ECO:0000259" key="8">
    <source>
        <dbReference type="Pfam" id="PF04234"/>
    </source>
</evidence>
<comment type="similarity">
    <text evidence="2">Belongs to the CopC family.</text>
</comment>
<dbReference type="EMBL" id="WKJJ01000010">
    <property type="protein sequence ID" value="MRV73509.1"/>
    <property type="molecule type" value="Genomic_DNA"/>
</dbReference>
<feature type="chain" id="PRO_5030703441" evidence="7">
    <location>
        <begin position="26"/>
        <end position="122"/>
    </location>
</feature>
<comment type="subcellular location">
    <subcellularLocation>
        <location evidence="1">Periplasm</location>
    </subcellularLocation>
</comment>
<evidence type="ECO:0000256" key="6">
    <source>
        <dbReference type="ARBA" id="ARBA00023008"/>
    </source>
</evidence>
<dbReference type="Pfam" id="PF04234">
    <property type="entry name" value="CopC"/>
    <property type="match status" value="1"/>
</dbReference>
<dbReference type="RefSeq" id="WP_154376129.1">
    <property type="nucleotide sequence ID" value="NZ_WKJJ01000010.1"/>
</dbReference>
<keyword evidence="6" id="KW-0186">Copper</keyword>
<dbReference type="Proteomes" id="UP000446768">
    <property type="component" value="Unassembled WGS sequence"/>
</dbReference>
<dbReference type="NCBIfam" id="NF033814">
    <property type="entry name" value="copper_CopC"/>
    <property type="match status" value="1"/>
</dbReference>
<keyword evidence="3" id="KW-0479">Metal-binding</keyword>
<comment type="caution">
    <text evidence="9">The sequence shown here is derived from an EMBL/GenBank/DDBJ whole genome shotgun (WGS) entry which is preliminary data.</text>
</comment>